<evidence type="ECO:0000259" key="4">
    <source>
        <dbReference type="Pfam" id="PF13336"/>
    </source>
</evidence>
<dbReference type="Gene3D" id="3.40.1080.10">
    <property type="entry name" value="Glutaconate Coenzyme A-transferase"/>
    <property type="match status" value="1"/>
</dbReference>
<dbReference type="InterPro" id="IPR037171">
    <property type="entry name" value="NagB/RpiA_transferase-like"/>
</dbReference>
<dbReference type="InterPro" id="IPR026888">
    <property type="entry name" value="AcetylCoA_hyd_C"/>
</dbReference>
<dbReference type="PANTHER" id="PTHR21432:SF20">
    <property type="entry name" value="ACETYL-COA HYDROLASE"/>
    <property type="match status" value="1"/>
</dbReference>
<feature type="domain" description="Acetyl-CoA hydrolase/transferase C-terminal" evidence="4">
    <location>
        <begin position="337"/>
        <end position="431"/>
    </location>
</feature>
<dbReference type="GO" id="GO:0008775">
    <property type="term" value="F:acetate CoA-transferase activity"/>
    <property type="evidence" value="ECO:0007669"/>
    <property type="project" value="InterPro"/>
</dbReference>
<evidence type="ECO:0000256" key="1">
    <source>
        <dbReference type="ARBA" id="ARBA00009632"/>
    </source>
</evidence>
<dbReference type="SUPFAM" id="SSF100950">
    <property type="entry name" value="NagB/RpiA/CoA transferase-like"/>
    <property type="match status" value="2"/>
</dbReference>
<feature type="domain" description="Acetyl-CoA hydrolase/transferase N-terminal" evidence="3">
    <location>
        <begin position="73"/>
        <end position="230"/>
    </location>
</feature>
<comment type="caution">
    <text evidence="5">The sequence shown here is derived from an EMBL/GenBank/DDBJ whole genome shotgun (WGS) entry which is preliminary data.</text>
</comment>
<dbReference type="Gene3D" id="3.30.750.70">
    <property type="entry name" value="4-hydroxybutyrate coenzyme like domains"/>
    <property type="match status" value="1"/>
</dbReference>
<protein>
    <submittedName>
        <fullName evidence="5">4-hydroxybutyrate coenzyme A transferase</fullName>
    </submittedName>
</protein>
<evidence type="ECO:0000256" key="2">
    <source>
        <dbReference type="ARBA" id="ARBA00022679"/>
    </source>
</evidence>
<evidence type="ECO:0000313" key="5">
    <source>
        <dbReference type="EMBL" id="KAA0192411.1"/>
    </source>
</evidence>
<dbReference type="PANTHER" id="PTHR21432">
    <property type="entry name" value="ACETYL-COA HYDROLASE-RELATED"/>
    <property type="match status" value="1"/>
</dbReference>
<dbReference type="Pfam" id="PF02550">
    <property type="entry name" value="AcetylCoA_hydro"/>
    <property type="match status" value="1"/>
</dbReference>
<gene>
    <name evidence="5" type="ORF">FBUS_01382</name>
</gene>
<dbReference type="OrthoDB" id="10250396at2759"/>
<keyword evidence="2 5" id="KW-0808">Transferase</keyword>
<comment type="similarity">
    <text evidence="1">Belongs to the acetyl-CoA hydrolase/transferase family.</text>
</comment>
<dbReference type="GO" id="GO:0006083">
    <property type="term" value="P:acetate metabolic process"/>
    <property type="evidence" value="ECO:0007669"/>
    <property type="project" value="InterPro"/>
</dbReference>
<evidence type="ECO:0000313" key="6">
    <source>
        <dbReference type="Proteomes" id="UP000728185"/>
    </source>
</evidence>
<evidence type="ECO:0000259" key="3">
    <source>
        <dbReference type="Pfam" id="PF02550"/>
    </source>
</evidence>
<sequence length="431" mass="47488">MSDGASQSPIRFTATRQMFQLAFLRCRYASPIVRETRRAFHLSKKCQYYIAGPQEPFSPVPGRFPKWASNGDEAFDFLKDGANVFIQGGAATPSLLIKELYDYVLSKNLKNIKLYHIHTEGPYPFHDAEGHFRSTSLFTGGNCRKAIKEGKADYTPIFLSEIPLLFRRKHLQLDLAMINVTPPDKHGFCSLGPSVDVTRAAIQNATHIVAQVNDQLPLTRGDASIHFSNLTVMRTGPQPCHEMSPREASEVEDKIGQIIAENLVEDGSTLQTGIGAIPDAVLSKLTNHKHLGVHTEMFSDGVVQLVQLGVITNAYKKLRPGKVVSSFVVGTRKVFEFLDNNPMVGFGGQVDFLRGAAVSLDGQGKPIIAVPSVTKRNETKIVPHLKVGGGVVTTRAHVHYVVTEHGIAYLFGKSLRQRAHALIQIAHPDHR</sequence>
<dbReference type="Pfam" id="PF13336">
    <property type="entry name" value="AcetylCoA_hyd_C"/>
    <property type="match status" value="1"/>
</dbReference>
<reference evidence="5" key="1">
    <citation type="submission" date="2019-05" db="EMBL/GenBank/DDBJ databases">
        <title>Annotation for the trematode Fasciolopsis buski.</title>
        <authorList>
            <person name="Choi Y.-J."/>
        </authorList>
    </citation>
    <scope>NUCLEOTIDE SEQUENCE</scope>
    <source>
        <strain evidence="5">HT</strain>
        <tissue evidence="5">Whole worm</tissue>
    </source>
</reference>
<dbReference type="InterPro" id="IPR046433">
    <property type="entry name" value="ActCoA_hydro"/>
</dbReference>
<name>A0A8E0VJS6_9TREM</name>
<dbReference type="GO" id="GO:0005739">
    <property type="term" value="C:mitochondrion"/>
    <property type="evidence" value="ECO:0007669"/>
    <property type="project" value="TreeGrafter"/>
</dbReference>
<organism evidence="5 6">
    <name type="scientific">Fasciolopsis buskii</name>
    <dbReference type="NCBI Taxonomy" id="27845"/>
    <lineage>
        <taxon>Eukaryota</taxon>
        <taxon>Metazoa</taxon>
        <taxon>Spiralia</taxon>
        <taxon>Lophotrochozoa</taxon>
        <taxon>Platyhelminthes</taxon>
        <taxon>Trematoda</taxon>
        <taxon>Digenea</taxon>
        <taxon>Plagiorchiida</taxon>
        <taxon>Echinostomata</taxon>
        <taxon>Echinostomatoidea</taxon>
        <taxon>Fasciolidae</taxon>
        <taxon>Fasciolopsis</taxon>
    </lineage>
</organism>
<proteinExistence type="inferred from homology"/>
<dbReference type="EMBL" id="LUCM01005710">
    <property type="protein sequence ID" value="KAA0192411.1"/>
    <property type="molecule type" value="Genomic_DNA"/>
</dbReference>
<accession>A0A8E0VJS6</accession>
<dbReference type="Proteomes" id="UP000728185">
    <property type="component" value="Unassembled WGS sequence"/>
</dbReference>
<keyword evidence="6" id="KW-1185">Reference proteome</keyword>
<dbReference type="AlphaFoldDB" id="A0A8E0VJS6"/>
<dbReference type="InterPro" id="IPR003702">
    <property type="entry name" value="ActCoA_hydro_N"/>
</dbReference>